<dbReference type="GeneTree" id="ENSGT00940000154435"/>
<dbReference type="GO" id="GO:0005886">
    <property type="term" value="C:plasma membrane"/>
    <property type="evidence" value="ECO:0007669"/>
    <property type="project" value="TreeGrafter"/>
</dbReference>
<evidence type="ECO:0000256" key="11">
    <source>
        <dbReference type="RuleBase" id="RU363116"/>
    </source>
</evidence>
<dbReference type="Proteomes" id="UP000694559">
    <property type="component" value="Unplaced"/>
</dbReference>
<keyword evidence="10 11" id="KW-0449">Lipoprotein</keyword>
<evidence type="ECO:0000256" key="9">
    <source>
        <dbReference type="ARBA" id="ARBA00023139"/>
    </source>
</evidence>
<dbReference type="PANTHER" id="PTHR23248:SF38">
    <property type="entry name" value="PHOSPHOLIPID SCRAMBLASE 1"/>
    <property type="match status" value="1"/>
</dbReference>
<dbReference type="GO" id="GO:0017128">
    <property type="term" value="F:phospholipid scramblase activity"/>
    <property type="evidence" value="ECO:0007669"/>
    <property type="project" value="InterPro"/>
</dbReference>
<keyword evidence="9 11" id="KW-0564">Palmitate</keyword>
<reference evidence="13" key="2">
    <citation type="submission" date="2025-09" db="UniProtKB">
        <authorList>
            <consortium name="Ensembl"/>
        </authorList>
    </citation>
    <scope>IDENTIFICATION</scope>
</reference>
<dbReference type="AlphaFoldDB" id="A0A8C6XV30"/>
<accession>A0A8C6XV30</accession>
<feature type="region of interest" description="Disordered" evidence="12">
    <location>
        <begin position="1"/>
        <end position="22"/>
    </location>
</feature>
<keyword evidence="6 11" id="KW-0106">Calcium</keyword>
<evidence type="ECO:0000256" key="6">
    <source>
        <dbReference type="ARBA" id="ARBA00022837"/>
    </source>
</evidence>
<dbReference type="InterPro" id="IPR005552">
    <property type="entry name" value="Scramblase"/>
</dbReference>
<evidence type="ECO:0000256" key="7">
    <source>
        <dbReference type="ARBA" id="ARBA00022989"/>
    </source>
</evidence>
<evidence type="ECO:0000256" key="2">
    <source>
        <dbReference type="ARBA" id="ARBA00004606"/>
    </source>
</evidence>
<dbReference type="OrthoDB" id="191150at2759"/>
<evidence type="ECO:0000256" key="12">
    <source>
        <dbReference type="SAM" id="MobiDB-lite"/>
    </source>
</evidence>
<evidence type="ECO:0000256" key="1">
    <source>
        <dbReference type="ARBA" id="ARBA00001913"/>
    </source>
</evidence>
<keyword evidence="14" id="KW-1185">Reference proteome</keyword>
<evidence type="ECO:0000256" key="3">
    <source>
        <dbReference type="ARBA" id="ARBA00005350"/>
    </source>
</evidence>
<dbReference type="Ensembl" id="ENSNNAT00000021266.1">
    <property type="protein sequence ID" value="ENSNNAP00000020270.1"/>
    <property type="gene ID" value="ENSNNAG00000013474.1"/>
</dbReference>
<comment type="subcellular location">
    <subcellularLocation>
        <location evidence="2">Membrane</location>
        <topology evidence="2">Single-pass type II membrane protein</topology>
    </subcellularLocation>
</comment>
<sequence length="314" mass="35178">MESKQPPPTEPPPEYPGPGYSDQGYAVPGYPGIQVQVGIPLHASGLPQYISLSTLPIQSNALSYGALQAASVPATAEPVVWMPASPVPPKCPPGLEYLSQMDQIIVDQQLELMEMISGYETCNKYEVKNAMGQWVYFAVEENDDYNLNRYGPFRSFTIKLFDSTNQPVIQLSREFHCTCCCCPCICCLQKLEVQAPLGTVIGYVKQKCYICQPRFVIQNEARENILKLHGPSLSCHANRDIHFQIKSFNEKSSIGKITRKWKGLAAEAATDASNFLMQFPMDLEVKTKTLLLGACFLLDFIFFERTIPRHHKQT</sequence>
<protein>
    <recommendedName>
        <fullName evidence="11">Phospholipid scramblase</fullName>
    </recommendedName>
</protein>
<keyword evidence="5" id="KW-0812">Transmembrane</keyword>
<keyword evidence="4" id="KW-0597">Phosphoprotein</keyword>
<keyword evidence="7" id="KW-1133">Transmembrane helix</keyword>
<dbReference type="PANTHER" id="PTHR23248">
    <property type="entry name" value="PHOSPHOLIPID SCRAMBLASE-RELATED"/>
    <property type="match status" value="1"/>
</dbReference>
<keyword evidence="8" id="KW-0472">Membrane</keyword>
<feature type="compositionally biased region" description="Pro residues" evidence="12">
    <location>
        <begin position="1"/>
        <end position="16"/>
    </location>
</feature>
<dbReference type="Pfam" id="PF03803">
    <property type="entry name" value="Scramblase"/>
    <property type="match status" value="1"/>
</dbReference>
<evidence type="ECO:0000256" key="8">
    <source>
        <dbReference type="ARBA" id="ARBA00023136"/>
    </source>
</evidence>
<evidence type="ECO:0000256" key="10">
    <source>
        <dbReference type="ARBA" id="ARBA00023288"/>
    </source>
</evidence>
<organism evidence="13 14">
    <name type="scientific">Naja naja</name>
    <name type="common">Indian cobra</name>
    <dbReference type="NCBI Taxonomy" id="35670"/>
    <lineage>
        <taxon>Eukaryota</taxon>
        <taxon>Metazoa</taxon>
        <taxon>Chordata</taxon>
        <taxon>Craniata</taxon>
        <taxon>Vertebrata</taxon>
        <taxon>Euteleostomi</taxon>
        <taxon>Lepidosauria</taxon>
        <taxon>Squamata</taxon>
        <taxon>Bifurcata</taxon>
        <taxon>Unidentata</taxon>
        <taxon>Episquamata</taxon>
        <taxon>Toxicofera</taxon>
        <taxon>Serpentes</taxon>
        <taxon>Colubroidea</taxon>
        <taxon>Elapidae</taxon>
        <taxon>Elapinae</taxon>
        <taxon>Naja</taxon>
    </lineage>
</organism>
<comment type="cofactor">
    <cofactor evidence="1 11">
        <name>Ca(2+)</name>
        <dbReference type="ChEBI" id="CHEBI:29108"/>
    </cofactor>
</comment>
<proteinExistence type="inferred from homology"/>
<evidence type="ECO:0000313" key="13">
    <source>
        <dbReference type="Ensembl" id="ENSNNAP00000020270.1"/>
    </source>
</evidence>
<name>A0A8C6XV30_NAJNA</name>
<dbReference type="OMA" id="WCANADC"/>
<evidence type="ECO:0000256" key="5">
    <source>
        <dbReference type="ARBA" id="ARBA00022692"/>
    </source>
</evidence>
<comment type="similarity">
    <text evidence="3 11">Belongs to the phospholipid scramblase family.</text>
</comment>
<comment type="function">
    <text evidence="11">May mediate accelerated ATP-independent bidirectional transbilayer migration of phospholipids upon binding calcium ions that results in a loss of phospholipid asymmetry in the plasma membrane.</text>
</comment>
<reference evidence="13" key="1">
    <citation type="submission" date="2025-08" db="UniProtKB">
        <authorList>
            <consortium name="Ensembl"/>
        </authorList>
    </citation>
    <scope>IDENTIFICATION</scope>
</reference>
<evidence type="ECO:0000313" key="14">
    <source>
        <dbReference type="Proteomes" id="UP000694559"/>
    </source>
</evidence>
<evidence type="ECO:0000256" key="4">
    <source>
        <dbReference type="ARBA" id="ARBA00022553"/>
    </source>
</evidence>